<proteinExistence type="predicted"/>
<name>A0A072V890_MEDTR</name>
<keyword evidence="3" id="KW-1185">Reference proteome</keyword>
<evidence type="ECO:0000313" key="3">
    <source>
        <dbReference type="Proteomes" id="UP000002051"/>
    </source>
</evidence>
<reference evidence="1 3" key="1">
    <citation type="journal article" date="2011" name="Nature">
        <title>The Medicago genome provides insight into the evolution of rhizobial symbioses.</title>
        <authorList>
            <person name="Young N.D."/>
            <person name="Debelle F."/>
            <person name="Oldroyd G.E."/>
            <person name="Geurts R."/>
            <person name="Cannon S.B."/>
            <person name="Udvardi M.K."/>
            <person name="Benedito V.A."/>
            <person name="Mayer K.F."/>
            <person name="Gouzy J."/>
            <person name="Schoof H."/>
            <person name="Van de Peer Y."/>
            <person name="Proost S."/>
            <person name="Cook D.R."/>
            <person name="Meyers B.C."/>
            <person name="Spannagl M."/>
            <person name="Cheung F."/>
            <person name="De Mita S."/>
            <person name="Krishnakumar V."/>
            <person name="Gundlach H."/>
            <person name="Zhou S."/>
            <person name="Mudge J."/>
            <person name="Bharti A.K."/>
            <person name="Murray J.D."/>
            <person name="Naoumkina M.A."/>
            <person name="Rosen B."/>
            <person name="Silverstein K.A."/>
            <person name="Tang H."/>
            <person name="Rombauts S."/>
            <person name="Zhao P.X."/>
            <person name="Zhou P."/>
            <person name="Barbe V."/>
            <person name="Bardou P."/>
            <person name="Bechner M."/>
            <person name="Bellec A."/>
            <person name="Berger A."/>
            <person name="Berges H."/>
            <person name="Bidwell S."/>
            <person name="Bisseling T."/>
            <person name="Choisne N."/>
            <person name="Couloux A."/>
            <person name="Denny R."/>
            <person name="Deshpande S."/>
            <person name="Dai X."/>
            <person name="Doyle J.J."/>
            <person name="Dudez A.M."/>
            <person name="Farmer A.D."/>
            <person name="Fouteau S."/>
            <person name="Franken C."/>
            <person name="Gibelin C."/>
            <person name="Gish J."/>
            <person name="Goldstein S."/>
            <person name="Gonzalez A.J."/>
            <person name="Green P.J."/>
            <person name="Hallab A."/>
            <person name="Hartog M."/>
            <person name="Hua A."/>
            <person name="Humphray S.J."/>
            <person name="Jeong D.H."/>
            <person name="Jing Y."/>
            <person name="Jocker A."/>
            <person name="Kenton S.M."/>
            <person name="Kim D.J."/>
            <person name="Klee K."/>
            <person name="Lai H."/>
            <person name="Lang C."/>
            <person name="Lin S."/>
            <person name="Macmil S.L."/>
            <person name="Magdelenat G."/>
            <person name="Matthews L."/>
            <person name="McCorrison J."/>
            <person name="Monaghan E.L."/>
            <person name="Mun J.H."/>
            <person name="Najar F.Z."/>
            <person name="Nicholson C."/>
            <person name="Noirot C."/>
            <person name="O'Bleness M."/>
            <person name="Paule C.R."/>
            <person name="Poulain J."/>
            <person name="Prion F."/>
            <person name="Qin B."/>
            <person name="Qu C."/>
            <person name="Retzel E.F."/>
            <person name="Riddle C."/>
            <person name="Sallet E."/>
            <person name="Samain S."/>
            <person name="Samson N."/>
            <person name="Sanders I."/>
            <person name="Saurat O."/>
            <person name="Scarpelli C."/>
            <person name="Schiex T."/>
            <person name="Segurens B."/>
            <person name="Severin A.J."/>
            <person name="Sherrier D.J."/>
            <person name="Shi R."/>
            <person name="Sims S."/>
            <person name="Singer S.R."/>
            <person name="Sinharoy S."/>
            <person name="Sterck L."/>
            <person name="Viollet A."/>
            <person name="Wang B.B."/>
            <person name="Wang K."/>
            <person name="Wang M."/>
            <person name="Wang X."/>
            <person name="Warfsmann J."/>
            <person name="Weissenbach J."/>
            <person name="White D.D."/>
            <person name="White J.D."/>
            <person name="Wiley G.B."/>
            <person name="Wincker P."/>
            <person name="Xing Y."/>
            <person name="Yang L."/>
            <person name="Yao Z."/>
            <person name="Ying F."/>
            <person name="Zhai J."/>
            <person name="Zhou L."/>
            <person name="Zuber A."/>
            <person name="Denarie J."/>
            <person name="Dixon R.A."/>
            <person name="May G.D."/>
            <person name="Schwartz D.C."/>
            <person name="Rogers J."/>
            <person name="Quetier F."/>
            <person name="Town C.D."/>
            <person name="Roe B.A."/>
        </authorList>
    </citation>
    <scope>NUCLEOTIDE SEQUENCE [LARGE SCALE GENOMIC DNA]</scope>
    <source>
        <strain evidence="1">A17</strain>
        <strain evidence="2 3">cv. Jemalong A17</strain>
    </source>
</reference>
<sequence length="351" mass="39502">MEKQLFYSGSLLNVNEFSGVFLNVPQFGDPNLNVVISDRPSAEQVVEKPVSALDKVASYKEVVVPIVKGDHPLKLEDFCAKLNTLWKALSKWGIVSLGRGFYEFVFSSAEDVKHVRAVLTWSLKRGFLKLFARSPDFNSNNHKQTTTQCWVRFLELPQEYWSPNILSAFASCLETPMCLDAATITQEKVITHEKHKCLGKKHVLVQNDDLGKEPTDRVTNNVIETCVDNNHHLKSANVLKSTVDGKVVSIDVMPQEDICAQTNCEPQREDCPDMHLVGSWNDALEKGNGVADDNLNPIVAHDMEILMKYYLKNRSTATEEPFTKVVSKTTKKNLKKGFLVHNTRSKGRLPD</sequence>
<dbReference type="Proteomes" id="UP000002051">
    <property type="component" value="Chromosome 3"/>
</dbReference>
<dbReference type="HOGENOM" id="CLU_790782_0_0_1"/>
<accession>A0A072V890</accession>
<dbReference type="PANTHER" id="PTHR31286">
    <property type="entry name" value="GLYCINE-RICH CELL WALL STRUCTURAL PROTEIN 1.8-LIKE"/>
    <property type="match status" value="1"/>
</dbReference>
<dbReference type="PANTHER" id="PTHR31286:SF176">
    <property type="entry name" value="DUF4283 DOMAIN PROTEIN"/>
    <property type="match status" value="1"/>
</dbReference>
<dbReference type="AlphaFoldDB" id="A0A072V890"/>
<dbReference type="EnsemblPlants" id="KEH34355">
    <property type="protein sequence ID" value="KEH34355"/>
    <property type="gene ID" value="MTR_3g465060"/>
</dbReference>
<dbReference type="EMBL" id="CM001219">
    <property type="protein sequence ID" value="KEH34355.1"/>
    <property type="molecule type" value="Genomic_DNA"/>
</dbReference>
<organism evidence="1 3">
    <name type="scientific">Medicago truncatula</name>
    <name type="common">Barrel medic</name>
    <name type="synonym">Medicago tribuloides</name>
    <dbReference type="NCBI Taxonomy" id="3880"/>
    <lineage>
        <taxon>Eukaryota</taxon>
        <taxon>Viridiplantae</taxon>
        <taxon>Streptophyta</taxon>
        <taxon>Embryophyta</taxon>
        <taxon>Tracheophyta</taxon>
        <taxon>Spermatophyta</taxon>
        <taxon>Magnoliopsida</taxon>
        <taxon>eudicotyledons</taxon>
        <taxon>Gunneridae</taxon>
        <taxon>Pentapetalae</taxon>
        <taxon>rosids</taxon>
        <taxon>fabids</taxon>
        <taxon>Fabales</taxon>
        <taxon>Fabaceae</taxon>
        <taxon>Papilionoideae</taxon>
        <taxon>50 kb inversion clade</taxon>
        <taxon>NPAAA clade</taxon>
        <taxon>Hologalegina</taxon>
        <taxon>IRL clade</taxon>
        <taxon>Trifolieae</taxon>
        <taxon>Medicago</taxon>
    </lineage>
</organism>
<protein>
    <submittedName>
        <fullName evidence="1">DUF4283 domain protein</fullName>
    </submittedName>
</protein>
<reference evidence="2" key="3">
    <citation type="submission" date="2015-04" db="UniProtKB">
        <authorList>
            <consortium name="EnsemblPlants"/>
        </authorList>
    </citation>
    <scope>IDENTIFICATION</scope>
    <source>
        <strain evidence="2">cv. Jemalong A17</strain>
    </source>
</reference>
<evidence type="ECO:0000313" key="2">
    <source>
        <dbReference type="EnsemblPlants" id="KEH34355"/>
    </source>
</evidence>
<evidence type="ECO:0000313" key="1">
    <source>
        <dbReference type="EMBL" id="KEH34355.1"/>
    </source>
</evidence>
<gene>
    <name evidence="1" type="ordered locus">MTR_3g465060</name>
</gene>
<reference evidence="1 3" key="2">
    <citation type="journal article" date="2014" name="BMC Genomics">
        <title>An improved genome release (version Mt4.0) for the model legume Medicago truncatula.</title>
        <authorList>
            <person name="Tang H."/>
            <person name="Krishnakumar V."/>
            <person name="Bidwell S."/>
            <person name="Rosen B."/>
            <person name="Chan A."/>
            <person name="Zhou S."/>
            <person name="Gentzbittel L."/>
            <person name="Childs K.L."/>
            <person name="Yandell M."/>
            <person name="Gundlach H."/>
            <person name="Mayer K.F."/>
            <person name="Schwartz D.C."/>
            <person name="Town C.D."/>
        </authorList>
    </citation>
    <scope>GENOME REANNOTATION</scope>
    <source>
        <strain evidence="1">A17</strain>
        <strain evidence="2 3">cv. Jemalong A17</strain>
    </source>
</reference>
<dbReference type="InterPro" id="IPR040256">
    <property type="entry name" value="At4g02000-like"/>
</dbReference>